<keyword evidence="2" id="KW-0325">Glycoprotein</keyword>
<dbReference type="InterPro" id="IPR015914">
    <property type="entry name" value="PAPs_N"/>
</dbReference>
<evidence type="ECO:0000259" key="5">
    <source>
        <dbReference type="Pfam" id="PF14008"/>
    </source>
</evidence>
<dbReference type="CDD" id="cd00839">
    <property type="entry name" value="MPP_PAPs"/>
    <property type="match status" value="1"/>
</dbReference>
<dbReference type="Pfam" id="PF16656">
    <property type="entry name" value="Pur_ac_phosph_N"/>
    <property type="match status" value="1"/>
</dbReference>
<dbReference type="InterPro" id="IPR025733">
    <property type="entry name" value="PAPs_C"/>
</dbReference>
<evidence type="ECO:0000313" key="8">
    <source>
        <dbReference type="Proteomes" id="UP001249851"/>
    </source>
</evidence>
<evidence type="ECO:0000256" key="3">
    <source>
        <dbReference type="RuleBase" id="RU361203"/>
    </source>
</evidence>
<dbReference type="InterPro" id="IPR008963">
    <property type="entry name" value="Purple_acid_Pase-like_N"/>
</dbReference>
<dbReference type="InterPro" id="IPR004843">
    <property type="entry name" value="Calcineurin-like_PHP"/>
</dbReference>
<keyword evidence="1 3" id="KW-0732">Signal</keyword>
<evidence type="ECO:0000259" key="4">
    <source>
        <dbReference type="Pfam" id="PF00149"/>
    </source>
</evidence>
<sequence length="692" mass="78939">MEAPFPVTLLFLSLSLTHARYMHNNNPEQIHIAFTGFPSERIINYVTPSPYEKPDTVAVYGTSADKLDKKAYGDSFVFPGPGHKFTIHNVKLTGLKSNTRYYYQVGNPDNGCSEIFSFSTKDGNLIFATLLMTWMKRKDDFMNAIQPIASRVPYMVLPGNHELGVGQTSGSQTSLWWSMDIGLIHFVCFDTEVYSSYPDKGQIQRQLNWLKADLIKANKQRTKTPWIVSLAHKGFFMEKTRFSHFAYKGKVHHQRKHKYVNPAYMTTIVAGSAGGEEKLSHSTAPKQMVAKYLKNYGYGHLQAINRTHLHWKWQNTHYKNRSVFQDHLWLVQENHGRRGRPVQDYQEDNIKQLINDIIQDCNKSFDMEAPLFVTLIFVSLCLTYARGYQNDPEQIHIAYTGVPSERIINYVTPLPEETVAAYGTSADKLDKKASGVSSVFTDRGRSFTIHNVKVYGDMGYANAVSLDRLKAEVTRGGYDAVIHVGDIAYDMYEKEGEIGDDFMNAIQPIATRVPYMVLPGNHEKKDNFSQYIHRFSNMRLGVGQTSGKVYHYYPDHGQIQRQLKWLEADLNKANRRRNVTPWIVSLAHKAFFMEETNFTDFSPLLHKYGVDLHLCGHAHNYQRLYPTYHGEVESQSQYIYINPSYMTTIVAGSAGSKEKLSGGKAPSKTLANYIKDYGLVFSHFDEGYSMHG</sequence>
<dbReference type="Gene3D" id="3.60.21.10">
    <property type="match status" value="3"/>
</dbReference>
<dbReference type="AlphaFoldDB" id="A0AAD9VAY8"/>
<feature type="chain" id="PRO_5041772236" description="Purple acid phosphatase" evidence="3">
    <location>
        <begin position="20"/>
        <end position="692"/>
    </location>
</feature>
<protein>
    <recommendedName>
        <fullName evidence="3">Purple acid phosphatase</fullName>
        <ecNumber evidence="3">3.1.3.2</ecNumber>
    </recommendedName>
</protein>
<dbReference type="GO" id="GO:0003993">
    <property type="term" value="F:acid phosphatase activity"/>
    <property type="evidence" value="ECO:0007669"/>
    <property type="project" value="UniProtKB-EC"/>
</dbReference>
<comment type="catalytic activity">
    <reaction evidence="3">
        <text>a phosphate monoester + H2O = an alcohol + phosphate</text>
        <dbReference type="Rhea" id="RHEA:15017"/>
        <dbReference type="ChEBI" id="CHEBI:15377"/>
        <dbReference type="ChEBI" id="CHEBI:30879"/>
        <dbReference type="ChEBI" id="CHEBI:43474"/>
        <dbReference type="ChEBI" id="CHEBI:67140"/>
        <dbReference type="EC" id="3.1.3.2"/>
    </reaction>
</comment>
<dbReference type="SUPFAM" id="SSF49363">
    <property type="entry name" value="Purple acid phosphatase, N-terminal domain"/>
    <property type="match status" value="2"/>
</dbReference>
<name>A0AAD9VAY8_ACRCE</name>
<dbReference type="EC" id="3.1.3.2" evidence="3"/>
<evidence type="ECO:0000259" key="6">
    <source>
        <dbReference type="Pfam" id="PF16656"/>
    </source>
</evidence>
<dbReference type="Gene3D" id="2.60.40.380">
    <property type="entry name" value="Purple acid phosphatase-like, N-terminal"/>
    <property type="match status" value="1"/>
</dbReference>
<dbReference type="InterPro" id="IPR029052">
    <property type="entry name" value="Metallo-depent_PP-like"/>
</dbReference>
<proteinExistence type="inferred from homology"/>
<keyword evidence="8" id="KW-1185">Reference proteome</keyword>
<keyword evidence="3" id="KW-0378">Hydrolase</keyword>
<dbReference type="PANTHER" id="PTHR45867:SF3">
    <property type="entry name" value="ACID PHOSPHATASE TYPE 7"/>
    <property type="match status" value="1"/>
</dbReference>
<dbReference type="SUPFAM" id="SSF56300">
    <property type="entry name" value="Metallo-dependent phosphatases"/>
    <property type="match status" value="2"/>
</dbReference>
<dbReference type="Pfam" id="PF14008">
    <property type="entry name" value="Metallophos_C"/>
    <property type="match status" value="1"/>
</dbReference>
<feature type="domain" description="Purple acid phosphatase N-terminal" evidence="6">
    <location>
        <begin position="27"/>
        <end position="120"/>
    </location>
</feature>
<reference evidence="7" key="1">
    <citation type="journal article" date="2023" name="G3 (Bethesda)">
        <title>Whole genome assembly and annotation of the endangered Caribbean coral Acropora cervicornis.</title>
        <authorList>
            <person name="Selwyn J.D."/>
            <person name="Vollmer S.V."/>
        </authorList>
    </citation>
    <scope>NUCLEOTIDE SEQUENCE</scope>
    <source>
        <strain evidence="7">K2</strain>
    </source>
</reference>
<evidence type="ECO:0000313" key="7">
    <source>
        <dbReference type="EMBL" id="KAK2567843.1"/>
    </source>
</evidence>
<feature type="domain" description="Purple acid phosphatase C-terminal" evidence="5">
    <location>
        <begin position="265"/>
        <end position="323"/>
    </location>
</feature>
<feature type="domain" description="Calcineurin-like phosphoesterase" evidence="4">
    <location>
        <begin position="452"/>
        <end position="621"/>
    </location>
</feature>
<accession>A0AAD9VAY8</accession>
<evidence type="ECO:0000256" key="2">
    <source>
        <dbReference type="ARBA" id="ARBA00023180"/>
    </source>
</evidence>
<dbReference type="Proteomes" id="UP001249851">
    <property type="component" value="Unassembled WGS sequence"/>
</dbReference>
<organism evidence="7 8">
    <name type="scientific">Acropora cervicornis</name>
    <name type="common">Staghorn coral</name>
    <dbReference type="NCBI Taxonomy" id="6130"/>
    <lineage>
        <taxon>Eukaryota</taxon>
        <taxon>Metazoa</taxon>
        <taxon>Cnidaria</taxon>
        <taxon>Anthozoa</taxon>
        <taxon>Hexacorallia</taxon>
        <taxon>Scleractinia</taxon>
        <taxon>Astrocoeniina</taxon>
        <taxon>Acroporidae</taxon>
        <taxon>Acropora</taxon>
    </lineage>
</organism>
<dbReference type="GO" id="GO:0046872">
    <property type="term" value="F:metal ion binding"/>
    <property type="evidence" value="ECO:0007669"/>
    <property type="project" value="InterPro"/>
</dbReference>
<dbReference type="InterPro" id="IPR041792">
    <property type="entry name" value="MPP_PAP"/>
</dbReference>
<reference evidence="7" key="2">
    <citation type="journal article" date="2023" name="Science">
        <title>Genomic signatures of disease resistance in endangered staghorn corals.</title>
        <authorList>
            <person name="Vollmer S.V."/>
            <person name="Selwyn J.D."/>
            <person name="Despard B.A."/>
            <person name="Roesel C.L."/>
        </authorList>
    </citation>
    <scope>NUCLEOTIDE SEQUENCE</scope>
    <source>
        <strain evidence="7">K2</strain>
    </source>
</reference>
<feature type="signal peptide" evidence="3">
    <location>
        <begin position="1"/>
        <end position="19"/>
    </location>
</feature>
<dbReference type="EMBL" id="JARQWQ010000013">
    <property type="protein sequence ID" value="KAK2567843.1"/>
    <property type="molecule type" value="Genomic_DNA"/>
</dbReference>
<evidence type="ECO:0000256" key="1">
    <source>
        <dbReference type="ARBA" id="ARBA00022729"/>
    </source>
</evidence>
<gene>
    <name evidence="7" type="ORF">P5673_007724</name>
</gene>
<dbReference type="PANTHER" id="PTHR45867">
    <property type="entry name" value="PURPLE ACID PHOSPHATASE"/>
    <property type="match status" value="1"/>
</dbReference>
<comment type="caution">
    <text evidence="7">The sequence shown here is derived from an EMBL/GenBank/DDBJ whole genome shotgun (WGS) entry which is preliminary data.</text>
</comment>
<dbReference type="Pfam" id="PF00149">
    <property type="entry name" value="Metallophos"/>
    <property type="match status" value="1"/>
</dbReference>
<comment type="similarity">
    <text evidence="3">Belongs to the metallophosphoesterase superfamily. Purple acid phosphatase family.</text>
</comment>